<reference evidence="4" key="1">
    <citation type="journal article" date="2019" name="Int. J. Syst. Evol. Microbiol.">
        <title>The Global Catalogue of Microorganisms (GCM) 10K type strain sequencing project: providing services to taxonomists for standard genome sequencing and annotation.</title>
        <authorList>
            <consortium name="The Broad Institute Genomics Platform"/>
            <consortium name="The Broad Institute Genome Sequencing Center for Infectious Disease"/>
            <person name="Wu L."/>
            <person name="Ma J."/>
        </authorList>
    </citation>
    <scope>NUCLEOTIDE SEQUENCE [LARGE SCALE GENOMIC DNA]</scope>
    <source>
        <strain evidence="4">JCM 17687</strain>
    </source>
</reference>
<dbReference type="Proteomes" id="UP001500427">
    <property type="component" value="Unassembled WGS sequence"/>
</dbReference>
<dbReference type="Pfam" id="PF03703">
    <property type="entry name" value="bPH_2"/>
    <property type="match status" value="1"/>
</dbReference>
<evidence type="ECO:0000313" key="3">
    <source>
        <dbReference type="EMBL" id="GAA5030195.1"/>
    </source>
</evidence>
<organism evidence="3 4">
    <name type="scientific">Terrabacter aeriphilus</name>
    <dbReference type="NCBI Taxonomy" id="515662"/>
    <lineage>
        <taxon>Bacteria</taxon>
        <taxon>Bacillati</taxon>
        <taxon>Actinomycetota</taxon>
        <taxon>Actinomycetes</taxon>
        <taxon>Micrococcales</taxon>
        <taxon>Intrasporangiaceae</taxon>
        <taxon>Terrabacter</taxon>
    </lineage>
</organism>
<feature type="compositionally biased region" description="Basic and acidic residues" evidence="1">
    <location>
        <begin position="248"/>
        <end position="262"/>
    </location>
</feature>
<feature type="region of interest" description="Disordered" evidence="1">
    <location>
        <begin position="168"/>
        <end position="316"/>
    </location>
</feature>
<dbReference type="PANTHER" id="PTHR37938">
    <property type="entry name" value="BLL0215 PROTEIN"/>
    <property type="match status" value="1"/>
</dbReference>
<dbReference type="RefSeq" id="WP_345508041.1">
    <property type="nucleotide sequence ID" value="NZ_BAABIW010000017.1"/>
</dbReference>
<name>A0ABP9JFB2_9MICO</name>
<comment type="caution">
    <text evidence="3">The sequence shown here is derived from an EMBL/GenBank/DDBJ whole genome shotgun (WGS) entry which is preliminary data.</text>
</comment>
<gene>
    <name evidence="3" type="ORF">GCM10023258_27230</name>
</gene>
<accession>A0ABP9JFB2</accession>
<feature type="compositionally biased region" description="Acidic residues" evidence="1">
    <location>
        <begin position="184"/>
        <end position="193"/>
    </location>
</feature>
<sequence length="316" mass="33958">MAARRSLEVPTGLAPIMLPGERLVTAVRAHWTKLAEPVASLLAGFVVAVWVDSNVTRSTQVVGTIVWWLFFALLARLVWCVIDWSQHWFVATDKRLLLRYGLISHKVAMMPLQKVTDMSYVRSIPGQFLGYGKFVLESAGQDQALREIKWVPEPDQTYRDICAEIFHTAPPSSPSGPTDRGGFDDPDEFDDVGDIGGPGGSGGFGGSGGSDDSGGFGASGGFGGSGGPEGPSSASGGPVTRSGGSFPDVHRTHNPIQDRLDSYSRAVPVQRPTRPARGARRPGRDVADGETVYESDDIKRRRRGADTGPIWPPSRD</sequence>
<dbReference type="PANTHER" id="PTHR37938:SF1">
    <property type="entry name" value="BLL0215 PROTEIN"/>
    <property type="match status" value="1"/>
</dbReference>
<dbReference type="EMBL" id="BAABIW010000017">
    <property type="protein sequence ID" value="GAA5030195.1"/>
    <property type="molecule type" value="Genomic_DNA"/>
</dbReference>
<evidence type="ECO:0000256" key="1">
    <source>
        <dbReference type="SAM" id="MobiDB-lite"/>
    </source>
</evidence>
<feature type="compositionally biased region" description="Gly residues" evidence="1">
    <location>
        <begin position="194"/>
        <end position="229"/>
    </location>
</feature>
<feature type="domain" description="YdbS-like PH" evidence="2">
    <location>
        <begin position="84"/>
        <end position="154"/>
    </location>
</feature>
<evidence type="ECO:0000313" key="4">
    <source>
        <dbReference type="Proteomes" id="UP001500427"/>
    </source>
</evidence>
<proteinExistence type="predicted"/>
<dbReference type="InterPro" id="IPR005182">
    <property type="entry name" value="YdbS-like_PH"/>
</dbReference>
<evidence type="ECO:0000259" key="2">
    <source>
        <dbReference type="Pfam" id="PF03703"/>
    </source>
</evidence>
<keyword evidence="4" id="KW-1185">Reference proteome</keyword>
<protein>
    <recommendedName>
        <fullName evidence="2">YdbS-like PH domain-containing protein</fullName>
    </recommendedName>
</protein>